<evidence type="ECO:0000259" key="1">
    <source>
        <dbReference type="Pfam" id="PF12146"/>
    </source>
</evidence>
<reference evidence="2 3" key="1">
    <citation type="submission" date="2016-10" db="EMBL/GenBank/DDBJ databases">
        <authorList>
            <person name="de Groot N.N."/>
        </authorList>
    </citation>
    <scope>NUCLEOTIDE SEQUENCE [LARGE SCALE GENOMIC DNA]</scope>
    <source>
        <strain evidence="2 3">CGMCC 1.7059</strain>
    </source>
</reference>
<evidence type="ECO:0000313" key="2">
    <source>
        <dbReference type="EMBL" id="SDW03270.1"/>
    </source>
</evidence>
<dbReference type="AlphaFoldDB" id="A0A1H2Q8I1"/>
<dbReference type="STRING" id="488533.SAMN04487960_101152"/>
<feature type="domain" description="Serine aminopeptidase S33" evidence="1">
    <location>
        <begin position="25"/>
        <end position="285"/>
    </location>
</feature>
<keyword evidence="3" id="KW-1185">Reference proteome</keyword>
<protein>
    <submittedName>
        <fullName evidence="2">Lysophospholipase, alpha-beta hydrolase superfamily</fullName>
    </submittedName>
</protein>
<dbReference type="InterPro" id="IPR051044">
    <property type="entry name" value="MAG_DAG_Lipase"/>
</dbReference>
<name>A0A1H2Q8I1_9GAMM</name>
<dbReference type="Pfam" id="PF12146">
    <property type="entry name" value="Hydrolase_4"/>
    <property type="match status" value="1"/>
</dbReference>
<dbReference type="Gene3D" id="3.40.50.1820">
    <property type="entry name" value="alpha/beta hydrolase"/>
    <property type="match status" value="1"/>
</dbReference>
<accession>A0A1H2Q8I1</accession>
<sequence length="312" mass="35102">MTYTEHFLDAADGHRIPVKVWHSDRPLAVLVISHGMAEHASRYGALASWLNEHGIEVFALEHRGHGPFCEKQERGHYSDQNGWQKVVDDLHAVIRFGHQQHPDLPLTLFGHSMGSFIAQACAQQYGDDLDNLILCATNRIDHPHLRASQLLIRTIARFRGGRYRSKLIDRMTFGAFNKQFRPNRTSHDWLSRDTEQVDRYLADPLCGTPCTVQLWSDFIGGMLAISPRQWRKDLPVHLMAGSDDPVGEMGSGVSRHCDAIHQAGITLASFRLFPGARHELVNETNADEVWQHLLDCLPQDVPGISPGVSQQS</sequence>
<dbReference type="EMBL" id="FNNE01000001">
    <property type="protein sequence ID" value="SDW03270.1"/>
    <property type="molecule type" value="Genomic_DNA"/>
</dbReference>
<dbReference type="GO" id="GO:0016787">
    <property type="term" value="F:hydrolase activity"/>
    <property type="evidence" value="ECO:0007669"/>
    <property type="project" value="UniProtKB-KW"/>
</dbReference>
<dbReference type="RefSeq" id="WP_091811039.1">
    <property type="nucleotide sequence ID" value="NZ_FNNE01000001.1"/>
</dbReference>
<dbReference type="InterPro" id="IPR029058">
    <property type="entry name" value="AB_hydrolase_fold"/>
</dbReference>
<evidence type="ECO:0000313" key="3">
    <source>
        <dbReference type="Proteomes" id="UP000199675"/>
    </source>
</evidence>
<dbReference type="OrthoDB" id="9806902at2"/>
<dbReference type="Proteomes" id="UP000199675">
    <property type="component" value="Unassembled WGS sequence"/>
</dbReference>
<organism evidence="2 3">
    <name type="scientific">Marinobacter mobilis</name>
    <dbReference type="NCBI Taxonomy" id="488533"/>
    <lineage>
        <taxon>Bacteria</taxon>
        <taxon>Pseudomonadati</taxon>
        <taxon>Pseudomonadota</taxon>
        <taxon>Gammaproteobacteria</taxon>
        <taxon>Pseudomonadales</taxon>
        <taxon>Marinobacteraceae</taxon>
        <taxon>Marinobacter</taxon>
    </lineage>
</organism>
<dbReference type="PANTHER" id="PTHR11614">
    <property type="entry name" value="PHOSPHOLIPASE-RELATED"/>
    <property type="match status" value="1"/>
</dbReference>
<gene>
    <name evidence="2" type="ORF">SAMN04487960_101152</name>
</gene>
<keyword evidence="2" id="KW-0378">Hydrolase</keyword>
<dbReference type="SUPFAM" id="SSF53474">
    <property type="entry name" value="alpha/beta-Hydrolases"/>
    <property type="match status" value="1"/>
</dbReference>
<dbReference type="InterPro" id="IPR022742">
    <property type="entry name" value="Hydrolase_4"/>
</dbReference>
<proteinExistence type="predicted"/>